<keyword evidence="6 9" id="KW-1133">Transmembrane helix</keyword>
<dbReference type="InterPro" id="IPR050171">
    <property type="entry name" value="MFS_Transporters"/>
</dbReference>
<dbReference type="InterPro" id="IPR005279">
    <property type="entry name" value="Dipep/tripep_permease"/>
</dbReference>
<name>A0A327ZUN8_9STAP</name>
<organism evidence="11 12">
    <name type="scientific">Macrococcus epidermidis</name>
    <dbReference type="NCBI Taxonomy" id="1902580"/>
    <lineage>
        <taxon>Bacteria</taxon>
        <taxon>Bacillati</taxon>
        <taxon>Bacillota</taxon>
        <taxon>Bacilli</taxon>
        <taxon>Bacillales</taxon>
        <taxon>Staphylococcaceae</taxon>
        <taxon>Macrococcus</taxon>
    </lineage>
</organism>
<evidence type="ECO:0000313" key="12">
    <source>
        <dbReference type="Proteomes" id="UP000249808"/>
    </source>
</evidence>
<dbReference type="InterPro" id="IPR018456">
    <property type="entry name" value="PTR2_symporter_CS"/>
</dbReference>
<feature type="transmembrane region" description="Helical" evidence="9">
    <location>
        <begin position="258"/>
        <end position="279"/>
    </location>
</feature>
<dbReference type="PANTHER" id="PTHR23517">
    <property type="entry name" value="RESISTANCE PROTEIN MDTM, PUTATIVE-RELATED-RELATED"/>
    <property type="match status" value="1"/>
</dbReference>
<dbReference type="GO" id="GO:0015333">
    <property type="term" value="F:peptide:proton symporter activity"/>
    <property type="evidence" value="ECO:0007669"/>
    <property type="project" value="UniProtKB-ARBA"/>
</dbReference>
<gene>
    <name evidence="11" type="ORF">BHU61_01260</name>
</gene>
<dbReference type="InterPro" id="IPR020846">
    <property type="entry name" value="MFS_dom"/>
</dbReference>
<dbReference type="PANTHER" id="PTHR23517:SF15">
    <property type="entry name" value="PROTON-DEPENDENT OLIGOPEPTIDE FAMILY TRANSPORT PROTEIN"/>
    <property type="match status" value="1"/>
</dbReference>
<feature type="transmembrane region" description="Helical" evidence="9">
    <location>
        <begin position="468"/>
        <end position="489"/>
    </location>
</feature>
<keyword evidence="5 8" id="KW-0812">Transmembrane</keyword>
<evidence type="ECO:0000256" key="3">
    <source>
        <dbReference type="ARBA" id="ARBA00022448"/>
    </source>
</evidence>
<feature type="transmembrane region" description="Helical" evidence="9">
    <location>
        <begin position="96"/>
        <end position="111"/>
    </location>
</feature>
<evidence type="ECO:0000256" key="7">
    <source>
        <dbReference type="ARBA" id="ARBA00023136"/>
    </source>
</evidence>
<keyword evidence="4" id="KW-1003">Cell membrane</keyword>
<dbReference type="PROSITE" id="PS01023">
    <property type="entry name" value="PTR2_2"/>
    <property type="match status" value="1"/>
</dbReference>
<comment type="caution">
    <text evidence="11">The sequence shown here is derived from an EMBL/GenBank/DDBJ whole genome shotgun (WGS) entry which is preliminary data.</text>
</comment>
<dbReference type="RefSeq" id="WP_111714272.1">
    <property type="nucleotide sequence ID" value="NZ_CP073819.1"/>
</dbReference>
<feature type="domain" description="Major facilitator superfamily (MFS) profile" evidence="10">
    <location>
        <begin position="1"/>
        <end position="210"/>
    </location>
</feature>
<comment type="subcellular location">
    <subcellularLocation>
        <location evidence="1">Cell membrane</location>
        <topology evidence="1">Multi-pass membrane protein</topology>
    </subcellularLocation>
    <subcellularLocation>
        <location evidence="8">Membrane</location>
        <topology evidence="8">Multi-pass membrane protein</topology>
    </subcellularLocation>
</comment>
<feature type="transmembrane region" description="Helical" evidence="9">
    <location>
        <begin position="340"/>
        <end position="361"/>
    </location>
</feature>
<reference evidence="11 12" key="1">
    <citation type="journal article" date="2018" name="Front. Microbiol.">
        <title>Description and Comparative Genomics of Macrococcus caseolyticus subsp. hominis subsp. nov., Macrococcus goetzii sp. nov., Macrococcus epidermidis sp. nov., and Macrococcus bohemicus sp. nov., Novel Macrococci From Human Clinical Material With Virulence Potential and Suspected Uptake of Foreign DNA by Natural Transformation.</title>
        <authorList>
            <person name="Maslanova I."/>
            <person name="Wertheimer Z."/>
            <person name="Sedlacek I."/>
            <person name="Svec P."/>
            <person name="Indrakova A."/>
            <person name="Kovarovic V."/>
            <person name="Schumann P."/>
            <person name="Sproer C."/>
            <person name="Kralova S."/>
            <person name="Sedo O."/>
            <person name="Kristofova L."/>
            <person name="Vrbovska V."/>
            <person name="Fuzik T."/>
            <person name="Petras P."/>
            <person name="Zdrahal Z."/>
            <person name="Ruzickova V."/>
            <person name="Doskar J."/>
            <person name="Pantucek R."/>
        </authorList>
    </citation>
    <scope>NUCLEOTIDE SEQUENCE [LARGE SCALE GENOMIC DNA]</scope>
    <source>
        <strain evidence="11 12">01/688</strain>
    </source>
</reference>
<comment type="similarity">
    <text evidence="2 8">Belongs to the major facilitator superfamily. Proton-dependent oligopeptide transporter (POT/PTR) (TC 2.A.17) family.</text>
</comment>
<protein>
    <submittedName>
        <fullName evidence="11">MFS transporter</fullName>
    </submittedName>
</protein>
<dbReference type="SUPFAM" id="SSF103473">
    <property type="entry name" value="MFS general substrate transporter"/>
    <property type="match status" value="1"/>
</dbReference>
<evidence type="ECO:0000256" key="2">
    <source>
        <dbReference type="ARBA" id="ARBA00005982"/>
    </source>
</evidence>
<feature type="transmembrane region" description="Helical" evidence="9">
    <location>
        <begin position="429"/>
        <end position="448"/>
    </location>
</feature>
<dbReference type="GO" id="GO:0035443">
    <property type="term" value="P:tripeptide transmembrane transport"/>
    <property type="evidence" value="ECO:0007669"/>
    <property type="project" value="UniProtKB-ARBA"/>
</dbReference>
<dbReference type="EMBL" id="PZJH01000001">
    <property type="protein sequence ID" value="RAK46103.1"/>
    <property type="molecule type" value="Genomic_DNA"/>
</dbReference>
<dbReference type="PROSITE" id="PS50850">
    <property type="entry name" value="MFS"/>
    <property type="match status" value="1"/>
</dbReference>
<dbReference type="Pfam" id="PF00854">
    <property type="entry name" value="PTR2"/>
    <property type="match status" value="1"/>
</dbReference>
<dbReference type="GO" id="GO:0071916">
    <property type="term" value="F:dipeptide transmembrane transporter activity"/>
    <property type="evidence" value="ECO:0007669"/>
    <property type="project" value="UniProtKB-ARBA"/>
</dbReference>
<feature type="transmembrane region" description="Helical" evidence="9">
    <location>
        <begin position="373"/>
        <end position="393"/>
    </location>
</feature>
<dbReference type="AlphaFoldDB" id="A0A327ZUN8"/>
<proteinExistence type="inferred from homology"/>
<evidence type="ECO:0000313" key="11">
    <source>
        <dbReference type="EMBL" id="RAK46103.1"/>
    </source>
</evidence>
<evidence type="ECO:0000256" key="8">
    <source>
        <dbReference type="RuleBase" id="RU003755"/>
    </source>
</evidence>
<dbReference type="Proteomes" id="UP000249808">
    <property type="component" value="Unassembled WGS sequence"/>
</dbReference>
<feature type="transmembrane region" description="Helical" evidence="9">
    <location>
        <begin position="70"/>
        <end position="87"/>
    </location>
</feature>
<accession>A0A327ZUN8</accession>
<feature type="transmembrane region" description="Helical" evidence="9">
    <location>
        <begin position="155"/>
        <end position="176"/>
    </location>
</feature>
<evidence type="ECO:0000259" key="10">
    <source>
        <dbReference type="PROSITE" id="PS50850"/>
    </source>
</evidence>
<evidence type="ECO:0000256" key="9">
    <source>
        <dbReference type="SAM" id="Phobius"/>
    </source>
</evidence>
<feature type="transmembrane region" description="Helical" evidence="9">
    <location>
        <begin position="405"/>
        <end position="422"/>
    </location>
</feature>
<feature type="transmembrane region" description="Helical" evidence="9">
    <location>
        <begin position="232"/>
        <end position="252"/>
    </location>
</feature>
<evidence type="ECO:0000256" key="1">
    <source>
        <dbReference type="ARBA" id="ARBA00004651"/>
    </source>
</evidence>
<dbReference type="NCBIfam" id="TIGR00924">
    <property type="entry name" value="yjdL_sub1_fam"/>
    <property type="match status" value="1"/>
</dbReference>
<feature type="transmembrane region" description="Helical" evidence="9">
    <location>
        <begin position="32"/>
        <end position="50"/>
    </location>
</feature>
<evidence type="ECO:0000256" key="5">
    <source>
        <dbReference type="ARBA" id="ARBA00022692"/>
    </source>
</evidence>
<dbReference type="InterPro" id="IPR036259">
    <property type="entry name" value="MFS_trans_sf"/>
</dbReference>
<dbReference type="InterPro" id="IPR000109">
    <property type="entry name" value="POT_fam"/>
</dbReference>
<keyword evidence="3 8" id="KW-0813">Transport</keyword>
<keyword evidence="7 9" id="KW-0472">Membrane</keyword>
<keyword evidence="12" id="KW-1185">Reference proteome</keyword>
<evidence type="ECO:0000256" key="6">
    <source>
        <dbReference type="ARBA" id="ARBA00022989"/>
    </source>
</evidence>
<dbReference type="CDD" id="cd17346">
    <property type="entry name" value="MFS_DtpA_like"/>
    <property type="match status" value="1"/>
</dbReference>
<dbReference type="GO" id="GO:0005886">
    <property type="term" value="C:plasma membrane"/>
    <property type="evidence" value="ECO:0007669"/>
    <property type="project" value="UniProtKB-SubCell"/>
</dbReference>
<feature type="transmembrane region" description="Helical" evidence="9">
    <location>
        <begin position="291"/>
        <end position="308"/>
    </location>
</feature>
<dbReference type="Gene3D" id="1.20.1250.20">
    <property type="entry name" value="MFS general substrate transporter like domains"/>
    <property type="match status" value="1"/>
</dbReference>
<evidence type="ECO:0000256" key="4">
    <source>
        <dbReference type="ARBA" id="ARBA00022475"/>
    </source>
</evidence>
<feature type="transmembrane region" description="Helical" evidence="9">
    <location>
        <begin position="117"/>
        <end position="134"/>
    </location>
</feature>
<feature type="transmembrane region" description="Helical" evidence="9">
    <location>
        <begin position="182"/>
        <end position="205"/>
    </location>
</feature>
<sequence>MKYTREQMVESVPQTGFFGHPKGLGILFFVEFWERFSYYGMRAILVYYMYDTVANGGLGMSETTAASIGSMYGALIFMTGILGGWLADRILGSRRALLYGATLIMLGHIAMSLPFGIPAFLASMFLIIVGSGLMKPNISNVLGGLYHKNDNRMDAGFVIFYMSVNMGAFLSPLIVGELQKQYNYHIGFLAAAIGMALALIAYVIFNRKSLGLVGVEPTHILEGEEKSKYKKLFSIGFLVIVLLVAIGIYSGFLTFNTFSIIVTILGVVLPIIYWTTMYRSKDVDDIERSRLVAYVPLFLASVMFWSIQEQGANTLAIFAAKFTQLDLNKVSGIDYLVPAAWFQSLNPLFVVALAPVISALWSKLGKYNPSTPIKFAIGILMAGISFLIMVIPAQDASSTNLINPMWLVASFFICVIGELCLSPTGSSTSVKLAPVAFNSQMLSLWFLSNATAQGINAQLVKLIEPLGYANYFLFIGSLAIALFVIIFLLSRFISRKMQGIH</sequence>
<dbReference type="FunFam" id="1.20.1250.20:FF:000017">
    <property type="entry name" value="Dipeptide and tripeptide permease A"/>
    <property type="match status" value="1"/>
</dbReference>
<dbReference type="GO" id="GO:0042937">
    <property type="term" value="F:tripeptide transmembrane transporter activity"/>
    <property type="evidence" value="ECO:0007669"/>
    <property type="project" value="UniProtKB-ARBA"/>
</dbReference>